<keyword evidence="3" id="KW-0527">Neuropeptide</keyword>
<feature type="signal peptide" evidence="2">
    <location>
        <begin position="1"/>
        <end position="21"/>
    </location>
</feature>
<sequence length="121" mass="12889">MKPTVALTLAVLCTFYTIATAASLARAEADLMFPLTGDDLRELADKVDAYDEILLMFSGSSEFQSMLKRSGTGCTQFSGCAQLKVGQDALSRVLADSNSRFGSGGPGKRRRSVDTPAEDKA</sequence>
<dbReference type="GO" id="GO:0007218">
    <property type="term" value="P:neuropeptide signaling pathway"/>
    <property type="evidence" value="ECO:0007669"/>
    <property type="project" value="UniProtKB-KW"/>
</dbReference>
<dbReference type="AlphaFoldDB" id="A0A2Z4N3B1"/>
<evidence type="ECO:0000313" key="3">
    <source>
        <dbReference type="EMBL" id="AWX63418.1"/>
    </source>
</evidence>
<reference evidence="3" key="2">
    <citation type="submission" date="2018-01" db="EMBL/GenBank/DDBJ databases">
        <authorList>
            <person name="Gaut B.S."/>
            <person name="Morton B.R."/>
            <person name="Clegg M.T."/>
            <person name="Duvall M.R."/>
        </authorList>
    </citation>
    <scope>NUCLEOTIDE SEQUENCE</scope>
</reference>
<evidence type="ECO:0000256" key="2">
    <source>
        <dbReference type="SAM" id="SignalP"/>
    </source>
</evidence>
<proteinExistence type="evidence at transcript level"/>
<feature type="chain" id="PRO_5016340637" evidence="2">
    <location>
        <begin position="22"/>
        <end position="121"/>
    </location>
</feature>
<accession>A0A2Z4N3B1</accession>
<reference evidence="3" key="1">
    <citation type="journal article" date="2018" name="Front. Neurosci.">
        <title>Biochemical, Anatomical, and Pharmacological Characterization of Calcitonin-Type Neuropeptides in Starfish: Discovery of an Ancient Role as Muscle Relaxants.</title>
        <authorList>
            <person name="Cai W."/>
            <person name="Kim C.H."/>
            <person name="Go H.J."/>
            <person name="Egertova M."/>
            <person name="Zampronio C.G."/>
            <person name="Jones A.M."/>
            <person name="Park N.G."/>
            <person name="Elphick M.R."/>
        </authorList>
    </citation>
    <scope>NUCLEOTIDE SEQUENCE</scope>
</reference>
<organism evidence="3">
    <name type="scientific">Patiria pectinifera</name>
    <name type="common">Starfish</name>
    <name type="synonym">Asterina pectinifera</name>
    <dbReference type="NCBI Taxonomy" id="7594"/>
    <lineage>
        <taxon>Eukaryota</taxon>
        <taxon>Metazoa</taxon>
        <taxon>Echinodermata</taxon>
        <taxon>Eleutherozoa</taxon>
        <taxon>Asterozoa</taxon>
        <taxon>Asteroidea</taxon>
        <taxon>Valvatacea</taxon>
        <taxon>Valvatida</taxon>
        <taxon>Asterinidae</taxon>
        <taxon>Patiria</taxon>
    </lineage>
</organism>
<protein>
    <submittedName>
        <fullName evidence="3">Calcitonin-type neuropeptide</fullName>
    </submittedName>
</protein>
<keyword evidence="2" id="KW-0732">Signal</keyword>
<name>A0A2Z4N3B1_PATPE</name>
<dbReference type="EMBL" id="MG832999">
    <property type="protein sequence ID" value="AWX63418.1"/>
    <property type="molecule type" value="mRNA"/>
</dbReference>
<feature type="region of interest" description="Disordered" evidence="1">
    <location>
        <begin position="96"/>
        <end position="121"/>
    </location>
</feature>
<evidence type="ECO:0000256" key="1">
    <source>
        <dbReference type="SAM" id="MobiDB-lite"/>
    </source>
</evidence>